<evidence type="ECO:0000256" key="1">
    <source>
        <dbReference type="ARBA" id="ARBA00007198"/>
    </source>
</evidence>
<evidence type="ECO:0000313" key="4">
    <source>
        <dbReference type="Proteomes" id="UP000255317"/>
    </source>
</evidence>
<accession>A0A370QK01</accession>
<dbReference type="RefSeq" id="WP_115122341.1">
    <property type="nucleotide sequence ID" value="NZ_QRAO01000001.1"/>
</dbReference>
<evidence type="ECO:0000256" key="2">
    <source>
        <dbReference type="PROSITE-ProRule" id="PRU01282"/>
    </source>
</evidence>
<comment type="caution">
    <text evidence="3">The sequence shown here is derived from an EMBL/GenBank/DDBJ whole genome shotgun (WGS) entry which is preliminary data.</text>
</comment>
<dbReference type="InterPro" id="IPR036249">
    <property type="entry name" value="Thioredoxin-like_sf"/>
</dbReference>
<keyword evidence="4" id="KW-1185">Reference proteome</keyword>
<comment type="similarity">
    <text evidence="1 2">Belongs to the ArsC family.</text>
</comment>
<gene>
    <name evidence="3" type="ORF">C8D94_101534</name>
</gene>
<dbReference type="PROSITE" id="PS51353">
    <property type="entry name" value="ARSC"/>
    <property type="match status" value="1"/>
</dbReference>
<proteinExistence type="inferred from homology"/>
<dbReference type="OrthoDB" id="1120494at2"/>
<dbReference type="PANTHER" id="PTHR30041:SF8">
    <property type="entry name" value="PROTEIN YFFB"/>
    <property type="match status" value="1"/>
</dbReference>
<organism evidence="3 4">
    <name type="scientific">Marinirhabdus gelatinilytica</name>
    <dbReference type="NCBI Taxonomy" id="1703343"/>
    <lineage>
        <taxon>Bacteria</taxon>
        <taxon>Pseudomonadati</taxon>
        <taxon>Bacteroidota</taxon>
        <taxon>Flavobacteriia</taxon>
        <taxon>Flavobacteriales</taxon>
        <taxon>Flavobacteriaceae</taxon>
    </lineage>
</organism>
<dbReference type="PANTHER" id="PTHR30041">
    <property type="entry name" value="ARSENATE REDUCTASE"/>
    <property type="match status" value="1"/>
</dbReference>
<dbReference type="SUPFAM" id="SSF52833">
    <property type="entry name" value="Thioredoxin-like"/>
    <property type="match status" value="1"/>
</dbReference>
<name>A0A370QK01_9FLAO</name>
<protein>
    <submittedName>
        <fullName evidence="3">Arsenate reductase</fullName>
    </submittedName>
</protein>
<dbReference type="EMBL" id="QRAO01000001">
    <property type="protein sequence ID" value="RDK88659.1"/>
    <property type="molecule type" value="Genomic_DNA"/>
</dbReference>
<reference evidence="3 4" key="1">
    <citation type="submission" date="2018-07" db="EMBL/GenBank/DDBJ databases">
        <title>Genomic Encyclopedia of Type Strains, Phase IV (KMG-IV): sequencing the most valuable type-strain genomes for metagenomic binning, comparative biology and taxonomic classification.</title>
        <authorList>
            <person name="Goeker M."/>
        </authorList>
    </citation>
    <scope>NUCLEOTIDE SEQUENCE [LARGE SCALE GENOMIC DNA]</scope>
    <source>
        <strain evidence="3 4">DSM 101478</strain>
    </source>
</reference>
<dbReference type="Proteomes" id="UP000255317">
    <property type="component" value="Unassembled WGS sequence"/>
</dbReference>
<dbReference type="InterPro" id="IPR006660">
    <property type="entry name" value="Arsenate_reductase-like"/>
</dbReference>
<dbReference type="Pfam" id="PF03960">
    <property type="entry name" value="ArsC"/>
    <property type="match status" value="1"/>
</dbReference>
<sequence length="118" mass="13932">MKKVYYLSTCDTCKRIMDEINIPQSFITQDIKTQGITEDEVEELYNMTDSYEALFNKRARLYKERKLKDKKLLDEDYLNLILEHYTFLKRPVIVNNDEIFIGNSKKTVEAAKKSIHGS</sequence>
<dbReference type="AlphaFoldDB" id="A0A370QK01"/>
<dbReference type="Gene3D" id="3.40.30.10">
    <property type="entry name" value="Glutaredoxin"/>
    <property type="match status" value="1"/>
</dbReference>
<evidence type="ECO:0000313" key="3">
    <source>
        <dbReference type="EMBL" id="RDK88659.1"/>
    </source>
</evidence>